<dbReference type="Ensembl" id="ENSCINT00000021554.3">
    <property type="protein sequence ID" value="ENSCINP00000021554.3"/>
    <property type="gene ID" value="ENSCING00000000425.3"/>
</dbReference>
<reference evidence="3" key="3">
    <citation type="submission" date="2025-09" db="UniProtKB">
        <authorList>
            <consortium name="Ensembl"/>
        </authorList>
    </citation>
    <scope>IDENTIFICATION</scope>
</reference>
<keyword evidence="4" id="KW-1185">Reference proteome</keyword>
<organism evidence="3 4">
    <name type="scientific">Ciona intestinalis</name>
    <name type="common">Transparent sea squirt</name>
    <name type="synonym">Ascidia intestinalis</name>
    <dbReference type="NCBI Taxonomy" id="7719"/>
    <lineage>
        <taxon>Eukaryota</taxon>
        <taxon>Metazoa</taxon>
        <taxon>Chordata</taxon>
        <taxon>Tunicata</taxon>
        <taxon>Ascidiacea</taxon>
        <taxon>Phlebobranchia</taxon>
        <taxon>Cionidae</taxon>
        <taxon>Ciona</taxon>
    </lineage>
</organism>
<feature type="region of interest" description="Disordered" evidence="1">
    <location>
        <begin position="639"/>
        <end position="664"/>
    </location>
</feature>
<feature type="region of interest" description="Disordered" evidence="1">
    <location>
        <begin position="680"/>
        <end position="710"/>
    </location>
</feature>
<dbReference type="FunCoup" id="F7AYX3">
    <property type="interactions" value="181"/>
</dbReference>
<reference evidence="3" key="2">
    <citation type="submission" date="2025-08" db="UniProtKB">
        <authorList>
            <consortium name="Ensembl"/>
        </authorList>
    </citation>
    <scope>IDENTIFICATION</scope>
</reference>
<dbReference type="Pfam" id="PF16501">
    <property type="entry name" value="SCAPER_N"/>
    <property type="match status" value="1"/>
</dbReference>
<dbReference type="OMA" id="QSWVGGF"/>
<dbReference type="HOGENOM" id="CLU_005178_0_0_1"/>
<evidence type="ECO:0000259" key="2">
    <source>
        <dbReference type="Pfam" id="PF16501"/>
    </source>
</evidence>
<dbReference type="STRING" id="7719.ENSCINP00000021554"/>
<reference evidence="4" key="1">
    <citation type="journal article" date="2002" name="Science">
        <title>The draft genome of Ciona intestinalis: insights into chordate and vertebrate origins.</title>
        <authorList>
            <person name="Dehal P."/>
            <person name="Satou Y."/>
            <person name="Campbell R.K."/>
            <person name="Chapman J."/>
            <person name="Degnan B."/>
            <person name="De Tomaso A."/>
            <person name="Davidson B."/>
            <person name="Di Gregorio A."/>
            <person name="Gelpke M."/>
            <person name="Goodstein D.M."/>
            <person name="Harafuji N."/>
            <person name="Hastings K.E."/>
            <person name="Ho I."/>
            <person name="Hotta K."/>
            <person name="Huang W."/>
            <person name="Kawashima T."/>
            <person name="Lemaire P."/>
            <person name="Martinez D."/>
            <person name="Meinertzhagen I.A."/>
            <person name="Necula S."/>
            <person name="Nonaka M."/>
            <person name="Putnam N."/>
            <person name="Rash S."/>
            <person name="Saiga H."/>
            <person name="Satake M."/>
            <person name="Terry A."/>
            <person name="Yamada L."/>
            <person name="Wang H.G."/>
            <person name="Awazu S."/>
            <person name="Azumi K."/>
            <person name="Boore J."/>
            <person name="Branno M."/>
            <person name="Chin-Bow S."/>
            <person name="DeSantis R."/>
            <person name="Doyle S."/>
            <person name="Francino P."/>
            <person name="Keys D.N."/>
            <person name="Haga S."/>
            <person name="Hayashi H."/>
            <person name="Hino K."/>
            <person name="Imai K.S."/>
            <person name="Inaba K."/>
            <person name="Kano S."/>
            <person name="Kobayashi K."/>
            <person name="Kobayashi M."/>
            <person name="Lee B.I."/>
            <person name="Makabe K.W."/>
            <person name="Manohar C."/>
            <person name="Matassi G."/>
            <person name="Medina M."/>
            <person name="Mochizuki Y."/>
            <person name="Mount S."/>
            <person name="Morishita T."/>
            <person name="Miura S."/>
            <person name="Nakayama A."/>
            <person name="Nishizaka S."/>
            <person name="Nomoto H."/>
            <person name="Ohta F."/>
            <person name="Oishi K."/>
            <person name="Rigoutsos I."/>
            <person name="Sano M."/>
            <person name="Sasaki A."/>
            <person name="Sasakura Y."/>
            <person name="Shoguchi E."/>
            <person name="Shin-i T."/>
            <person name="Spagnuolo A."/>
            <person name="Stainier D."/>
            <person name="Suzuki M.M."/>
            <person name="Tassy O."/>
            <person name="Takatori N."/>
            <person name="Tokuoka M."/>
            <person name="Yagi K."/>
            <person name="Yoshizaki F."/>
            <person name="Wada S."/>
            <person name="Zhang C."/>
            <person name="Hyatt P.D."/>
            <person name="Larimer F."/>
            <person name="Detter C."/>
            <person name="Doggett N."/>
            <person name="Glavina T."/>
            <person name="Hawkins T."/>
            <person name="Richardson P."/>
            <person name="Lucas S."/>
            <person name="Kohara Y."/>
            <person name="Levine M."/>
            <person name="Satoh N."/>
            <person name="Rokhsar D.S."/>
        </authorList>
    </citation>
    <scope>NUCLEOTIDE SEQUENCE [LARGE SCALE GENOMIC DNA]</scope>
</reference>
<evidence type="ECO:0000313" key="4">
    <source>
        <dbReference type="Proteomes" id="UP000008144"/>
    </source>
</evidence>
<feature type="compositionally biased region" description="Basic and acidic residues" evidence="1">
    <location>
        <begin position="523"/>
        <end position="550"/>
    </location>
</feature>
<feature type="region of interest" description="Disordered" evidence="1">
    <location>
        <begin position="44"/>
        <end position="82"/>
    </location>
</feature>
<dbReference type="InParanoid" id="F7AYX3"/>
<feature type="compositionally biased region" description="Polar residues" evidence="1">
    <location>
        <begin position="228"/>
        <end position="240"/>
    </location>
</feature>
<feature type="domain" description="S phase cyclin A-associated protein in the endoplasmic reticulum N-terminal" evidence="2">
    <location>
        <begin position="82"/>
        <end position="171"/>
    </location>
</feature>
<feature type="region of interest" description="Disordered" evidence="1">
    <location>
        <begin position="226"/>
        <end position="286"/>
    </location>
</feature>
<dbReference type="PANTHER" id="PTHR31434">
    <property type="entry name" value="S PHASE CYCLIN A-ASSOCIATED PROTEIN IN THE ENDOPLASMIC RETICULUM"/>
    <property type="match status" value="1"/>
</dbReference>
<protein>
    <recommendedName>
        <fullName evidence="2">S phase cyclin A-associated protein in the endoplasmic reticulum N-terminal domain-containing protein</fullName>
    </recommendedName>
</protein>
<feature type="region of interest" description="Disordered" evidence="1">
    <location>
        <begin position="161"/>
        <end position="188"/>
    </location>
</feature>
<feature type="compositionally biased region" description="Polar residues" evidence="1">
    <location>
        <begin position="262"/>
        <end position="286"/>
    </location>
</feature>
<evidence type="ECO:0000256" key="1">
    <source>
        <dbReference type="SAM" id="MobiDB-lite"/>
    </source>
</evidence>
<feature type="compositionally biased region" description="Basic and acidic residues" evidence="1">
    <location>
        <begin position="500"/>
        <end position="510"/>
    </location>
</feature>
<accession>F7AYX3</accession>
<name>F7AYX3_CIOIN</name>
<feature type="compositionally biased region" description="Basic and acidic residues" evidence="1">
    <location>
        <begin position="53"/>
        <end position="70"/>
    </location>
</feature>
<proteinExistence type="predicted"/>
<sequence>VFNSQQRPRPVTVEKVRMIMEEEGRSARNLVSWNIPVDHVYKGGGCKKHKKRETTNRDKRSQSHVEENNLKHHNNSSGGSRRPVSIRARYWAYLFENLRRAVDEIYATCEVDASIVECKEVLLIIDNYRHEFQALIEWINLQERLENAGDHDRPTSLAWEVRKSSPGRPRHKTRGSSAPRTTPRATPGVPINRCLTYAACNPPERHCVKNAESANNESATWAQRVKGVTQQKRPVNNKPTVNGDGDESGWETVSSRRPRHPNSGNLAGNTVNIGNTGKSEDAGNTENNITAGKKTAENNIGNTGNGVESDAVVFSDNWYEGKDVKEGLEIGKILFQGDDGEDTKETSLVENKDLKTDENLQNINIKLKNYSKLKQVFLKTPPLIIPHIIQGVDGLLGNSSLEQLHKEEETLARTLCEEHSVSIAEAEETERDLMRQLREVEEVDTDCESARSSSGAKELKSFDKNMKKNLDWSEFMAKFEAEEIGADWCDLVEEEELREPGRAVQMHEKLSSPSRRRLVRTPAESKRRLEEKHRRAEERRLQMHHEKSQKIHELSGKVQEVVSWKNDLIRRQRVLLQSSHIEKLQRAEEQRAMQLLSKVRKAQAEDTKVNEIAFINELQEQNKRHEVLMRIGEHEERLQELEDERNKMNQVKSAKEENVKERRRALEKVRQDRMEELKVRRKEQDARIEQQRIDKEKEREKMAKEKARERQQRLSALNAAQQEAVSELQKKIQLKHDESERRHQEQLEQRKGKAQELSLGKFSSVVATSPHVTRFVVLKILFCCLILIFWSVYIFYNISIFRENLVEEPTMTSPRQQQDEQLNQNLPLCAEKLYILNKNLHKVSKEELLKIEERRKTMKKRSKKIRTRMATRAKEYLKRIENKKEETNNKSRIGRLLKEVNRLLTNQQASSGPWPTNKIAAFDRAIGDINRTLEKQNPLDQSAFRTNRGFETINEIFDNLLKQQSTTSGGCDVTTILPDKSISAAALCFHHACHGCHDNAIHVLYSNKMTSLVDLLLVHLTVSDRCDPGVPRTNIESIFGCVPPSLLRGLSTVVGGLAGDGGLRGLGEKDRSFVRSILMTSSNDDVRKAEESYLNRGLDVVSYIVSIGLLDTLSKYLSVIRHEVAPASNMAAFIEHSLAFLESVTSFVTMRYATSGREIASQWDNDPTQLLPTLEHTELMGIISVLYGLLLHGAPERPTVLRSTKDSNESHRIAPRALIVASAVIKVLNAVALMDLPLLQSSLGADGVSLEYRHICTYLLWYCEEYKHTQLLHDTIVCVGFFTILNTRNQGIVDTGAQPTILQQLCLLPFNYFSNKSLMNILFPTLISCCHHNEGNFNTLEKEASGSLLAGYIE</sequence>
<evidence type="ECO:0000313" key="3">
    <source>
        <dbReference type="Ensembl" id="ENSCINP00000021554.3"/>
    </source>
</evidence>
<dbReference type="PANTHER" id="PTHR31434:SF2">
    <property type="entry name" value="S PHASE CYCLIN A-ASSOCIATED PROTEIN IN THE ENDOPLASMIC RETICULUM"/>
    <property type="match status" value="1"/>
</dbReference>
<dbReference type="GeneTree" id="ENSGT00390000011159"/>
<dbReference type="Proteomes" id="UP000008144">
    <property type="component" value="Unassembled WGS sequence"/>
</dbReference>
<feature type="region of interest" description="Disordered" evidence="1">
    <location>
        <begin position="500"/>
        <end position="550"/>
    </location>
</feature>
<feature type="compositionally biased region" description="Polar residues" evidence="1">
    <location>
        <begin position="175"/>
        <end position="184"/>
    </location>
</feature>
<dbReference type="InterPro" id="IPR032446">
    <property type="entry name" value="SCAPER_N"/>
</dbReference>